<keyword evidence="2" id="KW-1185">Reference proteome</keyword>
<protein>
    <submittedName>
        <fullName evidence="1">Uncharacterized protein</fullName>
    </submittedName>
</protein>
<feature type="non-terminal residue" evidence="1">
    <location>
        <position position="78"/>
    </location>
</feature>
<organism evidence="1 2">
    <name type="scientific">Staphylococcus pasteuri_A</name>
    <dbReference type="NCBI Taxonomy" id="3062664"/>
    <lineage>
        <taxon>Bacteria</taxon>
        <taxon>Bacillati</taxon>
        <taxon>Bacillota</taxon>
        <taxon>Bacilli</taxon>
        <taxon>Bacillales</taxon>
        <taxon>Staphylococcaceae</taxon>
        <taxon>Staphylococcus</taxon>
    </lineage>
</organism>
<dbReference type="EMBL" id="JAUOQO010001027">
    <property type="protein sequence ID" value="MDO6575659.1"/>
    <property type="molecule type" value="Genomic_DNA"/>
</dbReference>
<accession>A0AAW7YTL7</accession>
<evidence type="ECO:0000313" key="2">
    <source>
        <dbReference type="Proteomes" id="UP001170310"/>
    </source>
</evidence>
<comment type="caution">
    <text evidence="1">The sequence shown here is derived from an EMBL/GenBank/DDBJ whole genome shotgun (WGS) entry which is preliminary data.</text>
</comment>
<proteinExistence type="predicted"/>
<evidence type="ECO:0000313" key="1">
    <source>
        <dbReference type="EMBL" id="MDO6575659.1"/>
    </source>
</evidence>
<gene>
    <name evidence="1" type="ORF">Q4528_16240</name>
</gene>
<sequence length="78" mass="8473">ADLPGQPRYEILGGFWGGARWTEPQDQAFPDISDLIAPWRQARNLPDIVALASESAARCQAMRGPEGDPTPDLARDLG</sequence>
<feature type="non-terminal residue" evidence="1">
    <location>
        <position position="1"/>
    </location>
</feature>
<dbReference type="AlphaFoldDB" id="A0AAW7YTL7"/>
<name>A0AAW7YTL7_9STAP</name>
<dbReference type="Proteomes" id="UP001170310">
    <property type="component" value="Unassembled WGS sequence"/>
</dbReference>
<reference evidence="1" key="1">
    <citation type="submission" date="2023-07" db="EMBL/GenBank/DDBJ databases">
        <title>Genome content predicts the carbon catabolic preferences of heterotrophic bacteria.</title>
        <authorList>
            <person name="Gralka M."/>
        </authorList>
    </citation>
    <scope>NUCLEOTIDE SEQUENCE</scope>
    <source>
        <strain evidence="1">E2R20</strain>
    </source>
</reference>